<evidence type="ECO:0000313" key="2">
    <source>
        <dbReference type="Proteomes" id="UP000475862"/>
    </source>
</evidence>
<evidence type="ECO:0000313" key="1">
    <source>
        <dbReference type="EMBL" id="KAE9545260.1"/>
    </source>
</evidence>
<accession>A0A6G0U922</accession>
<gene>
    <name evidence="1" type="ORF">AGLY_000803</name>
</gene>
<proteinExistence type="predicted"/>
<reference evidence="1 2" key="1">
    <citation type="submission" date="2019-08" db="EMBL/GenBank/DDBJ databases">
        <title>The genome of the soybean aphid Biotype 1, its phylome, world population structure and adaptation to the North American continent.</title>
        <authorList>
            <person name="Giordano R."/>
            <person name="Donthu R.K."/>
            <person name="Hernandez A.G."/>
            <person name="Wright C.L."/>
            <person name="Zimin A.V."/>
        </authorList>
    </citation>
    <scope>NUCLEOTIDE SEQUENCE [LARGE SCALE GENOMIC DNA]</scope>
    <source>
        <tissue evidence="1">Whole aphids</tissue>
    </source>
</reference>
<comment type="caution">
    <text evidence="1">The sequence shown here is derived from an EMBL/GenBank/DDBJ whole genome shotgun (WGS) entry which is preliminary data.</text>
</comment>
<dbReference type="AlphaFoldDB" id="A0A6G0U922"/>
<dbReference type="Proteomes" id="UP000475862">
    <property type="component" value="Unassembled WGS sequence"/>
</dbReference>
<dbReference type="EMBL" id="VYZN01000001">
    <property type="protein sequence ID" value="KAE9545260.1"/>
    <property type="molecule type" value="Genomic_DNA"/>
</dbReference>
<organism evidence="1 2">
    <name type="scientific">Aphis glycines</name>
    <name type="common">Soybean aphid</name>
    <dbReference type="NCBI Taxonomy" id="307491"/>
    <lineage>
        <taxon>Eukaryota</taxon>
        <taxon>Metazoa</taxon>
        <taxon>Ecdysozoa</taxon>
        <taxon>Arthropoda</taxon>
        <taxon>Hexapoda</taxon>
        <taxon>Insecta</taxon>
        <taxon>Pterygota</taxon>
        <taxon>Neoptera</taxon>
        <taxon>Paraneoptera</taxon>
        <taxon>Hemiptera</taxon>
        <taxon>Sternorrhyncha</taxon>
        <taxon>Aphidomorpha</taxon>
        <taxon>Aphidoidea</taxon>
        <taxon>Aphididae</taxon>
        <taxon>Aphidini</taxon>
        <taxon>Aphis</taxon>
        <taxon>Aphis</taxon>
    </lineage>
</organism>
<protein>
    <submittedName>
        <fullName evidence="1">Uncharacterized protein</fullName>
    </submittedName>
</protein>
<keyword evidence="2" id="KW-1185">Reference proteome</keyword>
<name>A0A6G0U922_APHGL</name>
<sequence length="198" mass="23376">MDHYFGCIKFEFNDVSLSRKKDSEKITSVNVSCIRFHYNITFTKSNLQRRTPKWNLQVTGDTTAETVVREPTVDDKELSVIFVCTEATAIRVSVYVQSQNNRHRFLLAFQSSLRRVFRTIFCGCITPSYQPQHFRLNITHSIYPKSDTYLIFSYLQNYSLENKFYNQKEICVNLTLNFKKVLTIQNFKENLSFIVKFQ</sequence>